<dbReference type="GO" id="GO:0000932">
    <property type="term" value="C:P-body"/>
    <property type="evidence" value="ECO:0007669"/>
    <property type="project" value="TreeGrafter"/>
</dbReference>
<feature type="domain" description="Enhancer of mRNA-decapping protein 4 C-terminal" evidence="5">
    <location>
        <begin position="71"/>
        <end position="196"/>
    </location>
</feature>
<dbReference type="OrthoDB" id="21128at2759"/>
<organism evidence="8">
    <name type="scientific">Gongylonema pulchrum</name>
    <dbReference type="NCBI Taxonomy" id="637853"/>
    <lineage>
        <taxon>Eukaryota</taxon>
        <taxon>Metazoa</taxon>
        <taxon>Ecdysozoa</taxon>
        <taxon>Nematoda</taxon>
        <taxon>Chromadorea</taxon>
        <taxon>Rhabditida</taxon>
        <taxon>Spirurina</taxon>
        <taxon>Spiruromorpha</taxon>
        <taxon>Spiruroidea</taxon>
        <taxon>Gongylonematidae</taxon>
        <taxon>Gongylonema</taxon>
    </lineage>
</organism>
<evidence type="ECO:0000259" key="5">
    <source>
        <dbReference type="Pfam" id="PF21289"/>
    </source>
</evidence>
<evidence type="ECO:0000313" key="6">
    <source>
        <dbReference type="EMBL" id="VDK31287.1"/>
    </source>
</evidence>
<keyword evidence="4" id="KW-0677">Repeat</keyword>
<keyword evidence="3" id="KW-0853">WD repeat</keyword>
<dbReference type="PANTHER" id="PTHR15598">
    <property type="entry name" value="ENHANCER OF MRNA-DECAPPING PROTEIN 4"/>
    <property type="match status" value="1"/>
</dbReference>
<name>A0A183CZP8_9BILA</name>
<gene>
    <name evidence="6" type="ORF">GPUH_LOCUS1939</name>
</gene>
<reference evidence="8" key="1">
    <citation type="submission" date="2016-06" db="UniProtKB">
        <authorList>
            <consortium name="WormBaseParasite"/>
        </authorList>
    </citation>
    <scope>IDENTIFICATION</scope>
</reference>
<dbReference type="PANTHER" id="PTHR15598:SF5">
    <property type="entry name" value="ENHANCER OF MRNA-DECAPPING PROTEIN 4"/>
    <property type="match status" value="1"/>
</dbReference>
<dbReference type="InterPro" id="IPR049404">
    <property type="entry name" value="EDC4_C"/>
</dbReference>
<comment type="subcellular location">
    <subcellularLocation>
        <location evidence="1">Cytoplasm</location>
    </subcellularLocation>
</comment>
<evidence type="ECO:0000256" key="4">
    <source>
        <dbReference type="ARBA" id="ARBA00022737"/>
    </source>
</evidence>
<proteinExistence type="predicted"/>
<dbReference type="WBParaSite" id="GPUH_0000194401-mRNA-1">
    <property type="protein sequence ID" value="GPUH_0000194401-mRNA-1"/>
    <property type="gene ID" value="GPUH_0000194401"/>
</dbReference>
<protein>
    <submittedName>
        <fullName evidence="8">CRM1_C domain-containing protein</fullName>
    </submittedName>
</protein>
<dbReference type="Gene3D" id="1.10.220.100">
    <property type="entry name" value="conserved c-terminal region of ge- 1"/>
    <property type="match status" value="1"/>
</dbReference>
<keyword evidence="7" id="KW-1185">Reference proteome</keyword>
<evidence type="ECO:0000313" key="8">
    <source>
        <dbReference type="WBParaSite" id="GPUH_0000194401-mRNA-1"/>
    </source>
</evidence>
<reference evidence="6 7" key="2">
    <citation type="submission" date="2018-11" db="EMBL/GenBank/DDBJ databases">
        <authorList>
            <consortium name="Pathogen Informatics"/>
        </authorList>
    </citation>
    <scope>NUCLEOTIDE SEQUENCE [LARGE SCALE GENOMIC DNA]</scope>
</reference>
<evidence type="ECO:0000313" key="7">
    <source>
        <dbReference type="Proteomes" id="UP000271098"/>
    </source>
</evidence>
<dbReference type="AlphaFoldDB" id="A0A183CZP8"/>
<evidence type="ECO:0000256" key="1">
    <source>
        <dbReference type="ARBA" id="ARBA00004496"/>
    </source>
</evidence>
<dbReference type="Proteomes" id="UP000271098">
    <property type="component" value="Unassembled WGS sequence"/>
</dbReference>
<dbReference type="InterPro" id="IPR044938">
    <property type="entry name" value="EDC4_C_sf"/>
</dbReference>
<dbReference type="EMBL" id="UYRT01002655">
    <property type="protein sequence ID" value="VDK31287.1"/>
    <property type="molecule type" value="Genomic_DNA"/>
</dbReference>
<evidence type="ECO:0000256" key="2">
    <source>
        <dbReference type="ARBA" id="ARBA00022490"/>
    </source>
</evidence>
<dbReference type="Pfam" id="PF21289">
    <property type="entry name" value="EDC4_C"/>
    <property type="match status" value="1"/>
</dbReference>
<keyword evidence="2" id="KW-0963">Cytoplasm</keyword>
<evidence type="ECO:0000256" key="3">
    <source>
        <dbReference type="ARBA" id="ARBA00022574"/>
    </source>
</evidence>
<sequence>MTTTVMPVLQETCASLFQHLNETFRTGLEQYMEQVQTLCASTLKTTGATVESSMTTGGNSGHADRSTLISLIENNLFAAAFEKALTQKDFGALMFVCNNVDPEIIGNDEQPLPQNIILCLLNQLGAKLDGETDLKFRRVDTKVFIQYIENALMALQVKDPTVAGSYRHVLNRLQTFLTAYMAEEENAGLKRRARIISQLAANMLK</sequence>
<accession>A0A183CZP8</accession>
<dbReference type="InterPro" id="IPR045152">
    <property type="entry name" value="EDC4-like"/>
</dbReference>
<dbReference type="GO" id="GO:0031087">
    <property type="term" value="P:deadenylation-independent decapping of nuclear-transcribed mRNA"/>
    <property type="evidence" value="ECO:0007669"/>
    <property type="project" value="InterPro"/>
</dbReference>